<name>A0A9X9F3C0_BACCE</name>
<evidence type="ECO:0000313" key="2">
    <source>
        <dbReference type="Proteomes" id="UP000308444"/>
    </source>
</evidence>
<gene>
    <name evidence="1" type="ORF">FC695_31035</name>
</gene>
<protein>
    <recommendedName>
        <fullName evidence="3">Thioesterase</fullName>
    </recommendedName>
</protein>
<proteinExistence type="predicted"/>
<dbReference type="Gene3D" id="3.40.50.1820">
    <property type="entry name" value="alpha/beta hydrolase"/>
    <property type="match status" value="1"/>
</dbReference>
<dbReference type="EMBL" id="SZOH01002900">
    <property type="protein sequence ID" value="TKI92726.1"/>
    <property type="molecule type" value="Genomic_DNA"/>
</dbReference>
<dbReference type="InterPro" id="IPR029058">
    <property type="entry name" value="AB_hydrolase_fold"/>
</dbReference>
<dbReference type="AlphaFoldDB" id="A0A9X9F3C0"/>
<feature type="non-terminal residue" evidence="1">
    <location>
        <position position="1"/>
    </location>
</feature>
<comment type="caution">
    <text evidence="1">The sequence shown here is derived from an EMBL/GenBank/DDBJ whole genome shotgun (WGS) entry which is preliminary data.</text>
</comment>
<accession>A0A9X9F3C0</accession>
<evidence type="ECO:0008006" key="3">
    <source>
        <dbReference type="Google" id="ProtNLM"/>
    </source>
</evidence>
<reference evidence="1 2" key="1">
    <citation type="journal article" date="2019" name="Environ. Microbiol.">
        <title>An active ?-lactamase is a part of an orchestrated cell wall stress resistance network of Bacillus subtilis and related rhizosphere species.</title>
        <authorList>
            <person name="Bucher T."/>
            <person name="Keren-Paz A."/>
            <person name="Hausser J."/>
            <person name="Olender T."/>
            <person name="Cytryn E."/>
            <person name="Kolodkin-Gal I."/>
        </authorList>
    </citation>
    <scope>NUCLEOTIDE SEQUENCE [LARGE SCALE GENOMIC DNA]</scope>
    <source>
        <strain evidence="1 2">I32</strain>
    </source>
</reference>
<feature type="non-terminal residue" evidence="1">
    <location>
        <position position="70"/>
    </location>
</feature>
<organism evidence="1 2">
    <name type="scientific">Bacillus cereus</name>
    <dbReference type="NCBI Taxonomy" id="1396"/>
    <lineage>
        <taxon>Bacteria</taxon>
        <taxon>Bacillati</taxon>
        <taxon>Bacillota</taxon>
        <taxon>Bacilli</taxon>
        <taxon>Bacillales</taxon>
        <taxon>Bacillaceae</taxon>
        <taxon>Bacillus</taxon>
        <taxon>Bacillus cereus group</taxon>
    </lineage>
</organism>
<evidence type="ECO:0000313" key="1">
    <source>
        <dbReference type="EMBL" id="TKI92726.1"/>
    </source>
</evidence>
<sequence length="70" mass="7888">LIPYSGEVLYFSAEEGKELFTEWGPLLKGRVNKYSVPGSHEEIVDSPAVEKIAMYLLNEFEGIIEKSILL</sequence>
<dbReference type="Proteomes" id="UP000308444">
    <property type="component" value="Unassembled WGS sequence"/>
</dbReference>